<dbReference type="AlphaFoldDB" id="A0A915CZ95"/>
<organism evidence="3 4">
    <name type="scientific">Ditylenchus dipsaci</name>
    <dbReference type="NCBI Taxonomy" id="166011"/>
    <lineage>
        <taxon>Eukaryota</taxon>
        <taxon>Metazoa</taxon>
        <taxon>Ecdysozoa</taxon>
        <taxon>Nematoda</taxon>
        <taxon>Chromadorea</taxon>
        <taxon>Rhabditida</taxon>
        <taxon>Tylenchina</taxon>
        <taxon>Tylenchomorpha</taxon>
        <taxon>Sphaerularioidea</taxon>
        <taxon>Anguinidae</taxon>
        <taxon>Anguininae</taxon>
        <taxon>Ditylenchus</taxon>
    </lineage>
</organism>
<evidence type="ECO:0000256" key="1">
    <source>
        <dbReference type="ARBA" id="ARBA00006209"/>
    </source>
</evidence>
<comment type="similarity">
    <text evidence="1">Belongs to the PI3/PI4-kinase family. Type III PI4K subfamily.</text>
</comment>
<sequence>MVVTEENFVFDNLYCMALCLAKTKDVSLSQVQRQLLGSLSGGIENVQNLPFNHNVRSALLATGIYVLHSNGQNVEPLTDYLNAAFSALPHVRWFDDAAVNKSDKVTIYEQFTFCFNTIISDISAHFPHVRDEVVKAQVDLMLKLTNEICSYGSYTGHSELENGEHADQTTDDASIDSKVDLMKLVSMLIGLVRSLGRFSSKIQFPLIEQIFPLPFKLKPSTGADFSELMKPSKLSTDVSNWFWNESYKIDSTTYSSVESMAKKVFSKHGSSFINDKTDFTSGSLLVFCFDEIRTITNCIKKLLNVAVLTRLDKFSCQVFLSAELRKFPYRTISETLVLVCLTLLKDILLPYSSIHDKETPIPDSFANEINSFVLEQFKRGQESIAQKSSFEDRRLITLHAGTTATHRNILDKDSMVNRVKMLVIANSVCLELIVWSAIDENDGDMICHMPVNVVALEALGGMAEKFPNLSNTFIIRLLCRFLLDPCPILVKLDDEKGYEKKLSRETNQREEQQLARRKAGMTSLRSAAMDSLTRALRSALVVDKSSVQACLAALSSRLYMVATEADNNSILVSENTIMTLGKIGVAFVDYDSCSELILQIFLQRFSNPPSSQDSLIIASLGNMWIAGTRSIYDGIMKLFTRVTIESSNRIYSPEPDNTEHKFSHVSLAVDNALARIASSLTQEEDKMTFLIRLFL</sequence>
<dbReference type="InterPro" id="IPR045495">
    <property type="entry name" value="PI4K_N"/>
</dbReference>
<protein>
    <submittedName>
        <fullName evidence="4">PI4-kinase N-terminal domain-containing protein</fullName>
    </submittedName>
</protein>
<dbReference type="Proteomes" id="UP000887574">
    <property type="component" value="Unplaced"/>
</dbReference>
<keyword evidence="3" id="KW-1185">Reference proteome</keyword>
<proteinExistence type="inferred from homology"/>
<dbReference type="Pfam" id="PF19274">
    <property type="entry name" value="PI4K_N"/>
    <property type="match status" value="1"/>
</dbReference>
<evidence type="ECO:0000313" key="4">
    <source>
        <dbReference type="WBParaSite" id="jg14150"/>
    </source>
</evidence>
<name>A0A915CZ95_9BILA</name>
<evidence type="ECO:0000259" key="2">
    <source>
        <dbReference type="Pfam" id="PF19274"/>
    </source>
</evidence>
<reference evidence="4" key="1">
    <citation type="submission" date="2022-11" db="UniProtKB">
        <authorList>
            <consortium name="WormBaseParasite"/>
        </authorList>
    </citation>
    <scope>IDENTIFICATION</scope>
</reference>
<dbReference type="WBParaSite" id="jg14150">
    <property type="protein sequence ID" value="jg14150"/>
    <property type="gene ID" value="jg14150"/>
</dbReference>
<accession>A0A915CZ95</accession>
<feature type="domain" description="PI4-kinase N-terminal" evidence="2">
    <location>
        <begin position="527"/>
        <end position="693"/>
    </location>
</feature>
<evidence type="ECO:0000313" key="3">
    <source>
        <dbReference type="Proteomes" id="UP000887574"/>
    </source>
</evidence>